<dbReference type="GO" id="GO:0004519">
    <property type="term" value="F:endonuclease activity"/>
    <property type="evidence" value="ECO:0007669"/>
    <property type="project" value="UniProtKB-KW"/>
</dbReference>
<feature type="domain" description="Endonuclease/exonuclease/phosphatase" evidence="2">
    <location>
        <begin position="295"/>
        <end position="575"/>
    </location>
</feature>
<dbReference type="InterPro" id="IPR047971">
    <property type="entry name" value="ExeM-like"/>
</dbReference>
<keyword evidence="3" id="KW-0540">Nuclease</keyword>
<name>A0ABU5GX16_9BACT</name>
<dbReference type="CDD" id="cd10283">
    <property type="entry name" value="MnuA_DNase1-like"/>
    <property type="match status" value="1"/>
</dbReference>
<keyword evidence="1" id="KW-0732">Signal</keyword>
<dbReference type="Pfam" id="PF03372">
    <property type="entry name" value="Exo_endo_phos"/>
    <property type="match status" value="1"/>
</dbReference>
<keyword evidence="4" id="KW-1185">Reference proteome</keyword>
<feature type="chain" id="PRO_5047219991" evidence="1">
    <location>
        <begin position="26"/>
        <end position="585"/>
    </location>
</feature>
<feature type="signal peptide" evidence="1">
    <location>
        <begin position="1"/>
        <end position="25"/>
    </location>
</feature>
<dbReference type="InterPro" id="IPR036691">
    <property type="entry name" value="Endo/exonu/phosph_ase_sf"/>
</dbReference>
<dbReference type="NCBIfam" id="NF033681">
    <property type="entry name" value="ExeM_NucH_DNase"/>
    <property type="match status" value="1"/>
</dbReference>
<reference evidence="3 4" key="1">
    <citation type="submission" date="2023-12" db="EMBL/GenBank/DDBJ databases">
        <title>the genome sequence of Hyalangium sp. s54d21.</title>
        <authorList>
            <person name="Zhang X."/>
        </authorList>
    </citation>
    <scope>NUCLEOTIDE SEQUENCE [LARGE SCALE GENOMIC DNA]</scope>
    <source>
        <strain evidence="4">s54d21</strain>
    </source>
</reference>
<dbReference type="InterPro" id="IPR005135">
    <property type="entry name" value="Endo/exonuclease/phosphatase"/>
</dbReference>
<evidence type="ECO:0000256" key="1">
    <source>
        <dbReference type="SAM" id="SignalP"/>
    </source>
</evidence>
<accession>A0ABU5GX16</accession>
<gene>
    <name evidence="3" type="ORF">SYV04_01785</name>
</gene>
<dbReference type="PANTHER" id="PTHR42834:SF1">
    <property type="entry name" value="ENDONUCLEASE_EXONUCLEASE_PHOSPHATASE FAMILY PROTEIN (AFU_ORTHOLOGUE AFUA_3G09210)"/>
    <property type="match status" value="1"/>
</dbReference>
<dbReference type="PANTHER" id="PTHR42834">
    <property type="entry name" value="ENDONUCLEASE/EXONUCLEASE/PHOSPHATASE FAMILY PROTEIN (AFU_ORTHOLOGUE AFUA_3G09210)"/>
    <property type="match status" value="1"/>
</dbReference>
<protein>
    <submittedName>
        <fullName evidence="3">ExeM/NucH family extracellular endonuclease</fullName>
    </submittedName>
</protein>
<dbReference type="CDD" id="cd04486">
    <property type="entry name" value="YhcR_OBF_like"/>
    <property type="match status" value="1"/>
</dbReference>
<dbReference type="SUPFAM" id="SSF56219">
    <property type="entry name" value="DNase I-like"/>
    <property type="match status" value="1"/>
</dbReference>
<keyword evidence="3" id="KW-0255">Endonuclease</keyword>
<comment type="caution">
    <text evidence="3">The sequence shown here is derived from an EMBL/GenBank/DDBJ whole genome shotgun (WGS) entry which is preliminary data.</text>
</comment>
<proteinExistence type="predicted"/>
<organism evidence="3 4">
    <name type="scientific">Hyalangium rubrum</name>
    <dbReference type="NCBI Taxonomy" id="3103134"/>
    <lineage>
        <taxon>Bacteria</taxon>
        <taxon>Pseudomonadati</taxon>
        <taxon>Myxococcota</taxon>
        <taxon>Myxococcia</taxon>
        <taxon>Myxococcales</taxon>
        <taxon>Cystobacterineae</taxon>
        <taxon>Archangiaceae</taxon>
        <taxon>Hyalangium</taxon>
    </lineage>
</organism>
<evidence type="ECO:0000259" key="2">
    <source>
        <dbReference type="Pfam" id="PF03372"/>
    </source>
</evidence>
<dbReference type="RefSeq" id="WP_321543806.1">
    <property type="nucleotide sequence ID" value="NZ_JAXIVS010000001.1"/>
</dbReference>
<dbReference type="EMBL" id="JAXIVS010000001">
    <property type="protein sequence ID" value="MDY7225087.1"/>
    <property type="molecule type" value="Genomic_DNA"/>
</dbReference>
<evidence type="ECO:0000313" key="3">
    <source>
        <dbReference type="EMBL" id="MDY7225087.1"/>
    </source>
</evidence>
<sequence length="585" mass="61460">MRRRVAVSSALSLVLGLLASGTVSAAQADGSCPDGVTLTDISAIQGAGAASPLAGSLLTTEGVVVGDFQPAELQSGFFLQDEQGDGNPATSEGLFVFVPQGNPLSSIDVRPGDRVRVSGTVKEFRTGSGTLTELDTVTALSVCSSGAALAPTSVALPVSAVTDLEAYEGMLVTFSQALTVTDTFNLGRFGELVLSSGGRIFNPTNGQGGTPEENVLRRILLDDGSTRQNPSSIPFLSEPGVEGTRRVGDSVSGLTGVLTFNFSEYRIHPTVAPVFSNSNPRTAAPAPIAGGVKVASFNVLNYFTTLGARGADTPEEFLRQKAKTVAALKALDADIVGLIELENNGTTAILDLVDALNVAYGQAVYAAVPDPVSGTGSDEIKVAFIYKPGTVSLVGESLSSPDPIFDRFPVAQTFRENSGYGGDFTVVINHFKSKGSCPPSGDVEQGQGCWNLKRIAQAQKLLEFIGELQGSSNDPDVLVIGDLNAHAEEDPVDTLREGGLDHLSLRIPAAQRYSFVFDGQSGELDHALATPSLAAQVRDITVWHINSDEPPVLDYNTEFKTDDRFAPTPFRSSDHDPVIIGLDLE</sequence>
<evidence type="ECO:0000313" key="4">
    <source>
        <dbReference type="Proteomes" id="UP001291309"/>
    </source>
</evidence>
<dbReference type="Proteomes" id="UP001291309">
    <property type="component" value="Unassembled WGS sequence"/>
</dbReference>
<keyword evidence="3" id="KW-0378">Hydrolase</keyword>
<dbReference type="Gene3D" id="3.60.10.10">
    <property type="entry name" value="Endonuclease/exonuclease/phosphatase"/>
    <property type="match status" value="1"/>
</dbReference>